<evidence type="ECO:0000256" key="5">
    <source>
        <dbReference type="ARBA" id="ARBA00022519"/>
    </source>
</evidence>
<accession>A0A2S9IDY0</accession>
<keyword evidence="9" id="KW-0472">Membrane</keyword>
<evidence type="ECO:0000256" key="1">
    <source>
        <dbReference type="ARBA" id="ARBA00004383"/>
    </source>
</evidence>
<dbReference type="PROSITE" id="PS52015">
    <property type="entry name" value="TONB_CTD"/>
    <property type="match status" value="1"/>
</dbReference>
<feature type="compositionally biased region" description="Basic and acidic residues" evidence="10">
    <location>
        <begin position="117"/>
        <end position="130"/>
    </location>
</feature>
<dbReference type="SUPFAM" id="SSF74653">
    <property type="entry name" value="TolA/TonB C-terminal domain"/>
    <property type="match status" value="1"/>
</dbReference>
<dbReference type="PANTHER" id="PTHR33446:SF2">
    <property type="entry name" value="PROTEIN TONB"/>
    <property type="match status" value="1"/>
</dbReference>
<dbReference type="Pfam" id="PF03544">
    <property type="entry name" value="TonB_C"/>
    <property type="match status" value="1"/>
</dbReference>
<keyword evidence="3" id="KW-0813">Transport</keyword>
<dbReference type="InterPro" id="IPR006260">
    <property type="entry name" value="TonB/TolA_C"/>
</dbReference>
<comment type="caution">
    <text evidence="12">The sequence shown here is derived from an EMBL/GenBank/DDBJ whole genome shotgun (WGS) entry which is preliminary data.</text>
</comment>
<evidence type="ECO:0000313" key="13">
    <source>
        <dbReference type="Proteomes" id="UP000239181"/>
    </source>
</evidence>
<dbReference type="GO" id="GO:0055085">
    <property type="term" value="P:transmembrane transport"/>
    <property type="evidence" value="ECO:0007669"/>
    <property type="project" value="InterPro"/>
</dbReference>
<dbReference type="EMBL" id="PDET01000004">
    <property type="protein sequence ID" value="PRD15987.1"/>
    <property type="molecule type" value="Genomic_DNA"/>
</dbReference>
<keyword evidence="13" id="KW-1185">Reference proteome</keyword>
<evidence type="ECO:0000256" key="9">
    <source>
        <dbReference type="ARBA" id="ARBA00023136"/>
    </source>
</evidence>
<dbReference type="Gene3D" id="3.30.1150.10">
    <property type="match status" value="1"/>
</dbReference>
<dbReference type="NCBIfam" id="TIGR01352">
    <property type="entry name" value="tonB_Cterm"/>
    <property type="match status" value="1"/>
</dbReference>
<feature type="region of interest" description="Disordered" evidence="10">
    <location>
        <begin position="109"/>
        <end position="170"/>
    </location>
</feature>
<evidence type="ECO:0000259" key="11">
    <source>
        <dbReference type="PROSITE" id="PS52015"/>
    </source>
</evidence>
<keyword evidence="7" id="KW-0653">Protein transport</keyword>
<dbReference type="OrthoDB" id="8703302at2"/>
<dbReference type="PANTHER" id="PTHR33446">
    <property type="entry name" value="PROTEIN TONB-RELATED"/>
    <property type="match status" value="1"/>
</dbReference>
<dbReference type="InterPro" id="IPR051045">
    <property type="entry name" value="TonB-dependent_transducer"/>
</dbReference>
<dbReference type="GO" id="GO:0015031">
    <property type="term" value="P:protein transport"/>
    <property type="evidence" value="ECO:0007669"/>
    <property type="project" value="UniProtKB-KW"/>
</dbReference>
<evidence type="ECO:0000256" key="10">
    <source>
        <dbReference type="SAM" id="MobiDB-lite"/>
    </source>
</evidence>
<evidence type="ECO:0000256" key="7">
    <source>
        <dbReference type="ARBA" id="ARBA00022927"/>
    </source>
</evidence>
<evidence type="ECO:0000313" key="12">
    <source>
        <dbReference type="EMBL" id="PRD15987.1"/>
    </source>
</evidence>
<organism evidence="12 13">
    <name type="scientific">Pantoea coffeiphila</name>
    <dbReference type="NCBI Taxonomy" id="1465635"/>
    <lineage>
        <taxon>Bacteria</taxon>
        <taxon>Pseudomonadati</taxon>
        <taxon>Pseudomonadota</taxon>
        <taxon>Gammaproteobacteria</taxon>
        <taxon>Enterobacterales</taxon>
        <taxon>Erwiniaceae</taxon>
        <taxon>Pantoea</taxon>
    </lineage>
</organism>
<dbReference type="Proteomes" id="UP000239181">
    <property type="component" value="Unassembled WGS sequence"/>
</dbReference>
<evidence type="ECO:0000256" key="2">
    <source>
        <dbReference type="ARBA" id="ARBA00006555"/>
    </source>
</evidence>
<comment type="subcellular location">
    <subcellularLocation>
        <location evidence="1">Cell inner membrane</location>
        <topology evidence="1">Single-pass membrane protein</topology>
        <orientation evidence="1">Periplasmic side</orientation>
    </subcellularLocation>
</comment>
<proteinExistence type="inferred from homology"/>
<keyword evidence="6" id="KW-0812">Transmembrane</keyword>
<sequence>MIAHSVLPSSPLPAPQRQRRRTAAGLLTLALHGTLLLWLSYRAAPPPPLPAAQPMLLLAVAEQAESVPDSEKRPTGVRQVQAIAAQAEPTRQAAPQLTEAPDALIHRTTAAAQPDKTPVEKQRPPKRPVEKAPPNPPSLAAAAPDTSAPPPMAGKTVAAPRNQSAAQPSRNASAWSGELLAHLSRYKRYPAIALRQQRQGVAQISITLDRQGRVLAVKLLRSSGVSSLDRETTELPLRASPVPPPPPEMVVGMAEISISLPVRFDLSEARK</sequence>
<evidence type="ECO:0000256" key="6">
    <source>
        <dbReference type="ARBA" id="ARBA00022692"/>
    </source>
</evidence>
<feature type="domain" description="TonB C-terminal" evidence="11">
    <location>
        <begin position="174"/>
        <end position="271"/>
    </location>
</feature>
<dbReference type="GO" id="GO:0098797">
    <property type="term" value="C:plasma membrane protein complex"/>
    <property type="evidence" value="ECO:0007669"/>
    <property type="project" value="TreeGrafter"/>
</dbReference>
<feature type="compositionally biased region" description="Polar residues" evidence="10">
    <location>
        <begin position="161"/>
        <end position="170"/>
    </location>
</feature>
<evidence type="ECO:0000256" key="4">
    <source>
        <dbReference type="ARBA" id="ARBA00022475"/>
    </source>
</evidence>
<dbReference type="AlphaFoldDB" id="A0A2S9IDY0"/>
<keyword evidence="5" id="KW-0997">Cell inner membrane</keyword>
<dbReference type="GO" id="GO:0031992">
    <property type="term" value="F:energy transducer activity"/>
    <property type="evidence" value="ECO:0007669"/>
    <property type="project" value="TreeGrafter"/>
</dbReference>
<dbReference type="RefSeq" id="WP_105592121.1">
    <property type="nucleotide sequence ID" value="NZ_PDET01000004.1"/>
</dbReference>
<reference evidence="12 13" key="1">
    <citation type="submission" date="2017-10" db="EMBL/GenBank/DDBJ databases">
        <title>Draft genome of two endophytic bacteria isolated from 'guarana' Paullinia cupana (Mart.) Ducke.</title>
        <authorList>
            <person name="Siqueira K.A."/>
            <person name="Liotti R.G."/>
            <person name="Mendes T.A."/>
            <person name="Soares M.A."/>
        </authorList>
    </citation>
    <scope>NUCLEOTIDE SEQUENCE [LARGE SCALE GENOMIC DNA]</scope>
    <source>
        <strain evidence="12 13">342</strain>
    </source>
</reference>
<protein>
    <submittedName>
        <fullName evidence="12">Energy transducer TonB</fullName>
    </submittedName>
</protein>
<evidence type="ECO:0000256" key="3">
    <source>
        <dbReference type="ARBA" id="ARBA00022448"/>
    </source>
</evidence>
<keyword evidence="8" id="KW-1133">Transmembrane helix</keyword>
<comment type="similarity">
    <text evidence="2">Belongs to the TonB family.</text>
</comment>
<keyword evidence="4" id="KW-1003">Cell membrane</keyword>
<evidence type="ECO:0000256" key="8">
    <source>
        <dbReference type="ARBA" id="ARBA00022989"/>
    </source>
</evidence>
<dbReference type="InterPro" id="IPR037682">
    <property type="entry name" value="TonB_C"/>
</dbReference>
<gene>
    <name evidence="12" type="ORF">CQW29_07610</name>
</gene>
<name>A0A2S9IDY0_9GAMM</name>